<feature type="transmembrane region" description="Helical" evidence="1">
    <location>
        <begin position="84"/>
        <end position="105"/>
    </location>
</feature>
<feature type="transmembrane region" description="Helical" evidence="1">
    <location>
        <begin position="45"/>
        <end position="64"/>
    </location>
</feature>
<organism evidence="3 4">
    <name type="scientific">Hymenobacter metallilatus</name>
    <dbReference type="NCBI Taxonomy" id="2493666"/>
    <lineage>
        <taxon>Bacteria</taxon>
        <taxon>Pseudomonadati</taxon>
        <taxon>Bacteroidota</taxon>
        <taxon>Cytophagia</taxon>
        <taxon>Cytophagales</taxon>
        <taxon>Hymenobacteraceae</taxon>
        <taxon>Hymenobacter</taxon>
    </lineage>
</organism>
<keyword evidence="1" id="KW-0812">Transmembrane</keyword>
<accession>A0A428IZH3</accession>
<name>A0A428IZH3_9BACT</name>
<evidence type="ECO:0000313" key="4">
    <source>
        <dbReference type="Proteomes" id="UP000280066"/>
    </source>
</evidence>
<gene>
    <name evidence="3" type="ORF">EI290_19475</name>
</gene>
<keyword evidence="1" id="KW-1133">Transmembrane helix</keyword>
<evidence type="ECO:0000313" key="3">
    <source>
        <dbReference type="EMBL" id="RSK24533.1"/>
    </source>
</evidence>
<evidence type="ECO:0000259" key="2">
    <source>
        <dbReference type="Pfam" id="PF14342"/>
    </source>
</evidence>
<dbReference type="Proteomes" id="UP000280066">
    <property type="component" value="Unassembled WGS sequence"/>
</dbReference>
<feature type="transmembrane region" description="Helical" evidence="1">
    <location>
        <begin position="157"/>
        <end position="175"/>
    </location>
</feature>
<dbReference type="RefSeq" id="WP_125433338.1">
    <property type="nucleotide sequence ID" value="NZ_RWIS01000016.1"/>
</dbReference>
<feature type="domain" description="DUF4396" evidence="2">
    <location>
        <begin position="81"/>
        <end position="217"/>
    </location>
</feature>
<evidence type="ECO:0000256" key="1">
    <source>
        <dbReference type="SAM" id="Phobius"/>
    </source>
</evidence>
<keyword evidence="4" id="KW-1185">Reference proteome</keyword>
<dbReference type="Pfam" id="PF14342">
    <property type="entry name" value="DUF4396"/>
    <property type="match status" value="1"/>
</dbReference>
<feature type="transmembrane region" description="Helical" evidence="1">
    <location>
        <begin position="187"/>
        <end position="207"/>
    </location>
</feature>
<comment type="caution">
    <text evidence="3">The sequence shown here is derived from an EMBL/GenBank/DDBJ whole genome shotgun (WGS) entry which is preliminary data.</text>
</comment>
<feature type="transmembrane region" description="Helical" evidence="1">
    <location>
        <begin position="12"/>
        <end position="33"/>
    </location>
</feature>
<feature type="transmembrane region" description="Helical" evidence="1">
    <location>
        <begin position="117"/>
        <end position="137"/>
    </location>
</feature>
<dbReference type="EMBL" id="RWIS01000016">
    <property type="protein sequence ID" value="RSK24533.1"/>
    <property type="molecule type" value="Genomic_DNA"/>
</dbReference>
<protein>
    <submittedName>
        <fullName evidence="3">DUF4396 domain-containing protein</fullName>
    </submittedName>
</protein>
<dbReference type="AlphaFoldDB" id="A0A428IZH3"/>
<reference evidence="3 4" key="1">
    <citation type="submission" date="2018-12" db="EMBL/GenBank/DDBJ databases">
        <authorList>
            <person name="Feng G."/>
            <person name="Zhu H."/>
        </authorList>
    </citation>
    <scope>NUCLEOTIDE SEQUENCE [LARGE SCALE GENOMIC DNA]</scope>
    <source>
        <strain evidence="3 4">9PBR-2</strain>
    </source>
</reference>
<feature type="transmembrane region" description="Helical" evidence="1">
    <location>
        <begin position="283"/>
        <end position="300"/>
    </location>
</feature>
<keyword evidence="1" id="KW-0472">Membrane</keyword>
<sequence length="327" mass="35662">MHPMSEPLFPQYLLWIWFTLTALSVAYVALDMFTRTPEMKVMKWGWVLVTLYTGPVGLLIYWFSCREPAPGTHEQFVAPLWKQTVGSTIHCLAGDATGIIAAAIITSWLRLPMGIDIWVEYAAGFLFGLLIFQALFMKDMLGGSYSKAIQASFYPEWVSMNAVMAGMIPTMVILMTRDMTAMEPASVRFWGIMSLATLVGALTAYPINWWLVKKQLKHGMGTERALGKGGPPPERATDPAITAYTAASAAHMRVAADASAPGGQHATGHHNMGGQHISASRKAAVALLSLLLLAVGYYLAAQYGDLSMRPGMPMDAMPGMDMPGHQM</sequence>
<dbReference type="OrthoDB" id="510720at2"/>
<proteinExistence type="predicted"/>
<dbReference type="InterPro" id="IPR025509">
    <property type="entry name" value="DUF4396"/>
</dbReference>